<evidence type="ECO:0000256" key="5">
    <source>
        <dbReference type="ARBA" id="ARBA00022475"/>
    </source>
</evidence>
<keyword evidence="9 12" id="KW-0472">Membrane</keyword>
<dbReference type="AlphaFoldDB" id="A0A381PZR4"/>
<feature type="transmembrane region" description="Helical" evidence="12">
    <location>
        <begin position="254"/>
        <end position="274"/>
    </location>
</feature>
<keyword evidence="7" id="KW-0378">Hydrolase</keyword>
<dbReference type="HAMAP" id="MF_01006">
    <property type="entry name" value="Undec_diphosphatase"/>
    <property type="match status" value="1"/>
</dbReference>
<keyword evidence="8 12" id="KW-1133">Transmembrane helix</keyword>
<evidence type="ECO:0000256" key="9">
    <source>
        <dbReference type="ARBA" id="ARBA00023136"/>
    </source>
</evidence>
<keyword evidence="5" id="KW-1003">Cell membrane</keyword>
<feature type="transmembrane region" description="Helical" evidence="12">
    <location>
        <begin position="121"/>
        <end position="138"/>
    </location>
</feature>
<feature type="transmembrane region" description="Helical" evidence="12">
    <location>
        <begin position="92"/>
        <end position="115"/>
    </location>
</feature>
<feature type="transmembrane region" description="Helical" evidence="12">
    <location>
        <begin position="192"/>
        <end position="210"/>
    </location>
</feature>
<evidence type="ECO:0000256" key="11">
    <source>
        <dbReference type="ARBA" id="ARBA00047594"/>
    </source>
</evidence>
<evidence type="ECO:0000256" key="7">
    <source>
        <dbReference type="ARBA" id="ARBA00022801"/>
    </source>
</evidence>
<dbReference type="InterPro" id="IPR003824">
    <property type="entry name" value="UppP"/>
</dbReference>
<dbReference type="PANTHER" id="PTHR30622">
    <property type="entry name" value="UNDECAPRENYL-DIPHOSPHATASE"/>
    <property type="match status" value="1"/>
</dbReference>
<evidence type="ECO:0000256" key="3">
    <source>
        <dbReference type="ARBA" id="ARBA00012374"/>
    </source>
</evidence>
<evidence type="ECO:0000256" key="2">
    <source>
        <dbReference type="ARBA" id="ARBA00010621"/>
    </source>
</evidence>
<name>A0A381PZR4_9ZZZZ</name>
<evidence type="ECO:0000256" key="1">
    <source>
        <dbReference type="ARBA" id="ARBA00004651"/>
    </source>
</evidence>
<proteinExistence type="inferred from homology"/>
<comment type="similarity">
    <text evidence="2">Belongs to the UppP family.</text>
</comment>
<keyword evidence="6 12" id="KW-0812">Transmembrane</keyword>
<evidence type="ECO:0000256" key="10">
    <source>
        <dbReference type="ARBA" id="ARBA00032707"/>
    </source>
</evidence>
<dbReference type="PANTHER" id="PTHR30622:SF4">
    <property type="entry name" value="UNDECAPRENYL-DIPHOSPHATASE"/>
    <property type="match status" value="1"/>
</dbReference>
<protein>
    <recommendedName>
        <fullName evidence="4">Undecaprenyl-diphosphatase</fullName>
        <ecNumber evidence="3">3.6.1.27</ecNumber>
    </recommendedName>
    <alternativeName>
        <fullName evidence="10">Undecaprenyl pyrophosphate phosphatase</fullName>
    </alternativeName>
</protein>
<sequence length="275" mass="29600">MPIFHAIILGIAQGLTEFVPVSSSGHLELIPWLFQWNHFDGDSRIENTFDVALHLGTLSALLTVLRKEALLYSRAGLRALLGRQRWNSDAKIGWLLLLSAAPAAVAAILFESFLLKQSSRIAVIAIGLGAFGLLLWVVDTRAKADPSRPDFSGPDALKIGAGQALALLPGVSRSGITITVARMLGYDRHRSASVAFLMGIPIIAGAGLYRCYGVFSDGLPTGMWPALIAGALTAAVTGWLALRFTLRWVQSHTYAGFAVYRLALALAVMAVLYMR</sequence>
<dbReference type="EMBL" id="UINC01001150">
    <property type="protein sequence ID" value="SUZ72525.1"/>
    <property type="molecule type" value="Genomic_DNA"/>
</dbReference>
<evidence type="ECO:0000256" key="6">
    <source>
        <dbReference type="ARBA" id="ARBA00022692"/>
    </source>
</evidence>
<dbReference type="EC" id="3.6.1.27" evidence="3"/>
<dbReference type="GO" id="GO:0005886">
    <property type="term" value="C:plasma membrane"/>
    <property type="evidence" value="ECO:0007669"/>
    <property type="project" value="UniProtKB-SubCell"/>
</dbReference>
<dbReference type="GO" id="GO:0050380">
    <property type="term" value="F:undecaprenyl-diphosphatase activity"/>
    <property type="evidence" value="ECO:0007669"/>
    <property type="project" value="UniProtKB-EC"/>
</dbReference>
<evidence type="ECO:0000256" key="4">
    <source>
        <dbReference type="ARBA" id="ARBA00021581"/>
    </source>
</evidence>
<reference evidence="13" key="1">
    <citation type="submission" date="2018-05" db="EMBL/GenBank/DDBJ databases">
        <authorList>
            <person name="Lanie J.A."/>
            <person name="Ng W.-L."/>
            <person name="Kazmierczak K.M."/>
            <person name="Andrzejewski T.M."/>
            <person name="Davidsen T.M."/>
            <person name="Wayne K.J."/>
            <person name="Tettelin H."/>
            <person name="Glass J.I."/>
            <person name="Rusch D."/>
            <person name="Podicherti R."/>
            <person name="Tsui H.-C.T."/>
            <person name="Winkler M.E."/>
        </authorList>
    </citation>
    <scope>NUCLEOTIDE SEQUENCE</scope>
</reference>
<accession>A0A381PZR4</accession>
<feature type="transmembrane region" description="Helical" evidence="12">
    <location>
        <begin position="222"/>
        <end position="242"/>
    </location>
</feature>
<dbReference type="Pfam" id="PF02673">
    <property type="entry name" value="BacA"/>
    <property type="match status" value="1"/>
</dbReference>
<gene>
    <name evidence="13" type="ORF">METZ01_LOCUS25379</name>
</gene>
<evidence type="ECO:0000256" key="12">
    <source>
        <dbReference type="SAM" id="Phobius"/>
    </source>
</evidence>
<organism evidence="13">
    <name type="scientific">marine metagenome</name>
    <dbReference type="NCBI Taxonomy" id="408172"/>
    <lineage>
        <taxon>unclassified sequences</taxon>
        <taxon>metagenomes</taxon>
        <taxon>ecological metagenomes</taxon>
    </lineage>
</organism>
<comment type="catalytic activity">
    <reaction evidence="11">
        <text>di-trans,octa-cis-undecaprenyl diphosphate + H2O = di-trans,octa-cis-undecaprenyl phosphate + phosphate + H(+)</text>
        <dbReference type="Rhea" id="RHEA:28094"/>
        <dbReference type="ChEBI" id="CHEBI:15377"/>
        <dbReference type="ChEBI" id="CHEBI:15378"/>
        <dbReference type="ChEBI" id="CHEBI:43474"/>
        <dbReference type="ChEBI" id="CHEBI:58405"/>
        <dbReference type="ChEBI" id="CHEBI:60392"/>
        <dbReference type="EC" id="3.6.1.27"/>
    </reaction>
</comment>
<evidence type="ECO:0000313" key="13">
    <source>
        <dbReference type="EMBL" id="SUZ72525.1"/>
    </source>
</evidence>
<comment type="subcellular location">
    <subcellularLocation>
        <location evidence="1">Cell membrane</location>
        <topology evidence="1">Multi-pass membrane protein</topology>
    </subcellularLocation>
</comment>
<evidence type="ECO:0000256" key="8">
    <source>
        <dbReference type="ARBA" id="ARBA00022989"/>
    </source>
</evidence>